<gene>
    <name evidence="6" type="ORF">QCA50_011783</name>
</gene>
<evidence type="ECO:0000313" key="6">
    <source>
        <dbReference type="EMBL" id="KAK7684948.1"/>
    </source>
</evidence>
<dbReference type="EMBL" id="JASBNA010000022">
    <property type="protein sequence ID" value="KAK7684948.1"/>
    <property type="molecule type" value="Genomic_DNA"/>
</dbReference>
<comment type="caution">
    <text evidence="6">The sequence shown here is derived from an EMBL/GenBank/DDBJ whole genome shotgun (WGS) entry which is preliminary data.</text>
</comment>
<evidence type="ECO:0000313" key="7">
    <source>
        <dbReference type="Proteomes" id="UP001385951"/>
    </source>
</evidence>
<dbReference type="GO" id="GO:0008270">
    <property type="term" value="F:zinc ion binding"/>
    <property type="evidence" value="ECO:0007669"/>
    <property type="project" value="UniProtKB-KW"/>
</dbReference>
<proteinExistence type="predicted"/>
<dbReference type="AlphaFoldDB" id="A0AAW0G4Q6"/>
<dbReference type="PROSITE" id="PS01360">
    <property type="entry name" value="ZF_MYND_1"/>
    <property type="match status" value="1"/>
</dbReference>
<dbReference type="Pfam" id="PF01753">
    <property type="entry name" value="zf-MYND"/>
    <property type="match status" value="1"/>
</dbReference>
<dbReference type="PROSITE" id="PS50865">
    <property type="entry name" value="ZF_MYND_2"/>
    <property type="match status" value="1"/>
</dbReference>
<evidence type="ECO:0000256" key="2">
    <source>
        <dbReference type="ARBA" id="ARBA00022771"/>
    </source>
</evidence>
<dbReference type="Gene3D" id="6.10.140.2220">
    <property type="match status" value="1"/>
</dbReference>
<evidence type="ECO:0000256" key="4">
    <source>
        <dbReference type="PROSITE-ProRule" id="PRU00134"/>
    </source>
</evidence>
<organism evidence="6 7">
    <name type="scientific">Cerrena zonata</name>
    <dbReference type="NCBI Taxonomy" id="2478898"/>
    <lineage>
        <taxon>Eukaryota</taxon>
        <taxon>Fungi</taxon>
        <taxon>Dikarya</taxon>
        <taxon>Basidiomycota</taxon>
        <taxon>Agaricomycotina</taxon>
        <taxon>Agaricomycetes</taxon>
        <taxon>Polyporales</taxon>
        <taxon>Cerrenaceae</taxon>
        <taxon>Cerrena</taxon>
    </lineage>
</organism>
<keyword evidence="7" id="KW-1185">Reference proteome</keyword>
<keyword evidence="3" id="KW-0862">Zinc</keyword>
<accession>A0AAW0G4Q6</accession>
<name>A0AAW0G4Q6_9APHY</name>
<evidence type="ECO:0000259" key="5">
    <source>
        <dbReference type="PROSITE" id="PS50865"/>
    </source>
</evidence>
<keyword evidence="2 4" id="KW-0863">Zinc-finger</keyword>
<reference evidence="6 7" key="1">
    <citation type="submission" date="2022-09" db="EMBL/GenBank/DDBJ databases">
        <authorList>
            <person name="Palmer J.M."/>
        </authorList>
    </citation>
    <scope>NUCLEOTIDE SEQUENCE [LARGE SCALE GENOMIC DNA]</scope>
    <source>
        <strain evidence="6 7">DSM 7382</strain>
    </source>
</reference>
<keyword evidence="1" id="KW-0479">Metal-binding</keyword>
<dbReference type="InterPro" id="IPR002893">
    <property type="entry name" value="Znf_MYND"/>
</dbReference>
<evidence type="ECO:0000256" key="1">
    <source>
        <dbReference type="ARBA" id="ARBA00022723"/>
    </source>
</evidence>
<feature type="domain" description="MYND-type" evidence="5">
    <location>
        <begin position="29"/>
        <end position="70"/>
    </location>
</feature>
<sequence>MVFRLLQKAGHRHPASDPQESIRRELTQCQHCWKSKGPGVTLSKCAGCKIDLYCSKECQKKAWPTHKTKCRLNQRIGNTPSINPNSVRLLRAFTSKHRPSIAEAGVRALNLHADPKRAKDFVLVVFLRLREGSRRTETAYYATGADVTAIDSFPQKDEMRQQLQHAYNQHRRSGRDIIGALFVVLMALDDMTTNVAPVGFSREVCIPPGNWKEELLKRINDGIVL</sequence>
<evidence type="ECO:0000256" key="3">
    <source>
        <dbReference type="ARBA" id="ARBA00022833"/>
    </source>
</evidence>
<dbReference type="Proteomes" id="UP001385951">
    <property type="component" value="Unassembled WGS sequence"/>
</dbReference>
<protein>
    <recommendedName>
        <fullName evidence="5">MYND-type domain-containing protein</fullName>
    </recommendedName>
</protein>
<dbReference type="SUPFAM" id="SSF144232">
    <property type="entry name" value="HIT/MYND zinc finger-like"/>
    <property type="match status" value="1"/>
</dbReference>